<evidence type="ECO:0000256" key="1">
    <source>
        <dbReference type="SAM" id="MobiDB-lite"/>
    </source>
</evidence>
<accession>A0A7J4J047</accession>
<name>A0A7J4J047_9ARCH</name>
<organism evidence="3 5">
    <name type="scientific">Candidatus Iainarchaeum sp</name>
    <dbReference type="NCBI Taxonomy" id="3101447"/>
    <lineage>
        <taxon>Archaea</taxon>
        <taxon>Candidatus Iainarchaeota</taxon>
        <taxon>Candidatus Iainarchaeia</taxon>
        <taxon>Candidatus Iainarchaeales</taxon>
        <taxon>Candidatus Iainarchaeaceae</taxon>
        <taxon>Candidatus Iainarchaeum</taxon>
    </lineage>
</organism>
<reference evidence="4" key="2">
    <citation type="submission" date="2021-03" db="EMBL/GenBank/DDBJ databases">
        <authorList>
            <person name="Jaffe A."/>
        </authorList>
    </citation>
    <scope>NUCLEOTIDE SEQUENCE</scope>
    <source>
        <strain evidence="4">RIFCSPHIGHO2_01_FULL_GW2011_AR10_43_9</strain>
    </source>
</reference>
<reference evidence="4" key="3">
    <citation type="submission" date="2021-05" db="EMBL/GenBank/DDBJ databases">
        <title>Protein family content uncovers lineage relationships and bacterial pathway maintenance mechanisms in DPANN archaea.</title>
        <authorList>
            <person name="Castelle C.J."/>
            <person name="Meheust R."/>
            <person name="Jaffe A.L."/>
            <person name="Seitz K."/>
            <person name="Gong X."/>
            <person name="Baker B.J."/>
            <person name="Banfield J.F."/>
        </authorList>
    </citation>
    <scope>NUCLEOTIDE SEQUENCE</scope>
    <source>
        <strain evidence="4">RIFCSPHIGHO2_01_FULL_GW2011_AR10_43_9</strain>
    </source>
</reference>
<comment type="caution">
    <text evidence="3">The sequence shown here is derived from an EMBL/GenBank/DDBJ whole genome shotgun (WGS) entry which is preliminary data.</text>
</comment>
<dbReference type="Proteomes" id="UP000577419">
    <property type="component" value="Unassembled WGS sequence"/>
</dbReference>
<feature type="transmembrane region" description="Helical" evidence="2">
    <location>
        <begin position="29"/>
        <end position="50"/>
    </location>
</feature>
<gene>
    <name evidence="3" type="ORF">HA237_04520</name>
    <name evidence="4" type="ORF">J4224_05445</name>
</gene>
<dbReference type="EMBL" id="JAGVWF010000083">
    <property type="protein sequence ID" value="MBS3059837.1"/>
    <property type="molecule type" value="Genomic_DNA"/>
</dbReference>
<proteinExistence type="predicted"/>
<evidence type="ECO:0000313" key="3">
    <source>
        <dbReference type="EMBL" id="HIH08606.1"/>
    </source>
</evidence>
<evidence type="ECO:0000313" key="4">
    <source>
        <dbReference type="EMBL" id="MBS3059837.1"/>
    </source>
</evidence>
<evidence type="ECO:0000256" key="2">
    <source>
        <dbReference type="SAM" id="Phobius"/>
    </source>
</evidence>
<feature type="compositionally biased region" description="Basic residues" evidence="1">
    <location>
        <begin position="150"/>
        <end position="162"/>
    </location>
</feature>
<evidence type="ECO:0000313" key="5">
    <source>
        <dbReference type="Proteomes" id="UP000577419"/>
    </source>
</evidence>
<sequence length="162" mass="18593">MVLRRRGLLGSDKGRSSKRVQGWSSLKKFGATVGIAAMIAAGVFGVKLASYRKHHVAVERFAVEHSLGQRRVITERAKVRLELRIGETPSEYWKRRGQTAEYWRERGEGFEHYWRAPEVEMKLLEKLKKGVREGFDDRLQPEETFLHGGGFKKKPSGKANRK</sequence>
<feature type="region of interest" description="Disordered" evidence="1">
    <location>
        <begin position="142"/>
        <end position="162"/>
    </location>
</feature>
<dbReference type="AlphaFoldDB" id="A0A7J4J047"/>
<keyword evidence="2" id="KW-1133">Transmembrane helix</keyword>
<keyword evidence="2" id="KW-0812">Transmembrane</keyword>
<keyword evidence="2" id="KW-0472">Membrane</keyword>
<protein>
    <submittedName>
        <fullName evidence="3">Uncharacterized protein</fullName>
    </submittedName>
</protein>
<dbReference type="EMBL" id="DUFG01000021">
    <property type="protein sequence ID" value="HIH08606.1"/>
    <property type="molecule type" value="Genomic_DNA"/>
</dbReference>
<dbReference type="Proteomes" id="UP000683213">
    <property type="component" value="Unassembled WGS sequence"/>
</dbReference>
<reference evidence="3" key="1">
    <citation type="journal article" date="2020" name="bioRxiv">
        <title>A rank-normalized archaeal taxonomy based on genome phylogeny resolves widespread incomplete and uneven classifications.</title>
        <authorList>
            <person name="Rinke C."/>
            <person name="Chuvochina M."/>
            <person name="Mussig A.J."/>
            <person name="Chaumeil P.-A."/>
            <person name="Waite D.W."/>
            <person name="Whitman W.B."/>
            <person name="Parks D.H."/>
            <person name="Hugenholtz P."/>
        </authorList>
    </citation>
    <scope>NUCLEOTIDE SEQUENCE</scope>
    <source>
        <strain evidence="3">UBA10011</strain>
    </source>
</reference>